<feature type="compositionally biased region" description="Gly residues" evidence="5">
    <location>
        <begin position="666"/>
        <end position="677"/>
    </location>
</feature>
<evidence type="ECO:0000256" key="3">
    <source>
        <dbReference type="ARBA" id="ARBA00093463"/>
    </source>
</evidence>
<feature type="compositionally biased region" description="Low complexity" evidence="5">
    <location>
        <begin position="191"/>
        <end position="200"/>
    </location>
</feature>
<comment type="caution">
    <text evidence="7">The sequence shown here is derived from an EMBL/GenBank/DDBJ whole genome shotgun (WGS) entry which is preliminary data.</text>
</comment>
<feature type="compositionally biased region" description="Polar residues" evidence="5">
    <location>
        <begin position="709"/>
        <end position="723"/>
    </location>
</feature>
<dbReference type="PANTHER" id="PTHR45339">
    <property type="entry name" value="HYBRID SIGNAL TRANSDUCTION HISTIDINE KINASE J"/>
    <property type="match status" value="1"/>
</dbReference>
<protein>
    <submittedName>
        <fullName evidence="7">Two-component response regulator ssk1p</fullName>
    </submittedName>
</protein>
<feature type="region of interest" description="Disordered" evidence="5">
    <location>
        <begin position="150"/>
        <end position="171"/>
    </location>
</feature>
<dbReference type="OrthoDB" id="21225at2759"/>
<dbReference type="SMART" id="SM00448">
    <property type="entry name" value="REC"/>
    <property type="match status" value="1"/>
</dbReference>
<dbReference type="InterPro" id="IPR001789">
    <property type="entry name" value="Sig_transdc_resp-reg_receiver"/>
</dbReference>
<proteinExistence type="inferred from homology"/>
<evidence type="ECO:0000256" key="2">
    <source>
        <dbReference type="ARBA" id="ARBA00023012"/>
    </source>
</evidence>
<evidence type="ECO:0000256" key="1">
    <source>
        <dbReference type="ARBA" id="ARBA00022553"/>
    </source>
</evidence>
<dbReference type="AlphaFoldDB" id="A0A162J4C2"/>
<comment type="similarity">
    <text evidence="3">Belongs to the SSK1 family.</text>
</comment>
<dbReference type="PROSITE" id="PS50110">
    <property type="entry name" value="RESPONSE_REGULATORY"/>
    <property type="match status" value="1"/>
</dbReference>
<keyword evidence="2" id="KW-0902">Two-component regulatory system</keyword>
<dbReference type="InterPro" id="IPR011006">
    <property type="entry name" value="CheY-like_superfamily"/>
</dbReference>
<feature type="domain" description="Response regulatory" evidence="6">
    <location>
        <begin position="454"/>
        <end position="602"/>
    </location>
</feature>
<name>A0A162J4C2_9HYPO</name>
<evidence type="ECO:0000256" key="5">
    <source>
        <dbReference type="SAM" id="MobiDB-lite"/>
    </source>
</evidence>
<keyword evidence="8" id="KW-1185">Reference proteome</keyword>
<keyword evidence="1 4" id="KW-0597">Phosphoprotein</keyword>
<dbReference type="Proteomes" id="UP000076874">
    <property type="component" value="Unassembled WGS sequence"/>
</dbReference>
<feature type="compositionally biased region" description="Low complexity" evidence="5">
    <location>
        <begin position="627"/>
        <end position="665"/>
    </location>
</feature>
<feature type="region of interest" description="Disordered" evidence="5">
    <location>
        <begin position="624"/>
        <end position="792"/>
    </location>
</feature>
<dbReference type="FunFam" id="3.40.50.2300:FF:000146">
    <property type="entry name" value="Putative two-component response regulator SSK1p"/>
    <property type="match status" value="1"/>
</dbReference>
<dbReference type="Pfam" id="PF00072">
    <property type="entry name" value="Response_reg"/>
    <property type="match status" value="1"/>
</dbReference>
<evidence type="ECO:0000259" key="6">
    <source>
        <dbReference type="PROSITE" id="PS50110"/>
    </source>
</evidence>
<dbReference type="SUPFAM" id="SSF52172">
    <property type="entry name" value="CheY-like"/>
    <property type="match status" value="1"/>
</dbReference>
<sequence>MASSTARKVWVRRPGASATLVPFNTTDVVDDLREMLLRKYGNSLGRVYDAPDIVVRLIPREAQDGERVLDPDELMVRTLDVYYPGGQTIDEALIIDVPPPPRHLSPYVSPRGGPPHAVHLSSAETAAAAATSAPAAPAYHDGYSAGGGGDQGTDYFGPGANPEYYSQGTPTAGSDYAGATLATEAAYSRPASAAHQQQHHTQYYSPSAGYQHNSSSHAQHYGHQPQRNHSGVHLRTPPGGAGASAGGPAGVSGTSPLHHPHSMSIIATGQAPPLPTLPSPGTGSRRTHKSERPKLPRQISGAPDVDGSGNNHHDLSTKMAGLDMGASSASDYANTLSPAQRGTGFPKMSMTAPVSNSVGKVGVGGGMGGMGVMDGNVGHVDGMMMGAVSNGMPNGSHATALRNGVSPPRPMSPFRAKKPKKGTRAATNNGGALSNEQGAAHEAQLGMLTVPPINVLIVEDNIINLKLLEAFVKRLKVRWQTAMNGRDAVLKWRSGGFHLVLMDIQLPLMSGLEATREIRRLERVNSIGVFASTPSDSVGVGRDPRSDKLENMSLFKSPVIIVALTASSLQSDRNDALAAGCNDFLTKPVNFVWLEKKIMEWGCMQALIDFDGWRKWKELKLPAAPPQQQQLQQQHQQLQYQQQQQHAMDISSGSSGSSGSSAFSGISGGSGGVGGGDASSMTKRAKRHSGHAKRPSAASLGQDTDRSSDTLGTVSSGELSGTGPNRAYGLRSGPGSGSNARHSPSAVRSPLSQGGRPVYLAGNGHHTDSASSPDELARSTTASGSNDTAAAI</sequence>
<feature type="region of interest" description="Disordered" evidence="5">
    <location>
        <begin position="403"/>
        <end position="431"/>
    </location>
</feature>
<feature type="compositionally biased region" description="Gly residues" evidence="5">
    <location>
        <begin position="239"/>
        <end position="250"/>
    </location>
</feature>
<evidence type="ECO:0000256" key="4">
    <source>
        <dbReference type="PROSITE-ProRule" id="PRU00169"/>
    </source>
</evidence>
<gene>
    <name evidence="7" type="ORF">SPI_03675</name>
</gene>
<accession>A0A162J4C2</accession>
<feature type="compositionally biased region" description="Polar residues" evidence="5">
    <location>
        <begin position="201"/>
        <end position="218"/>
    </location>
</feature>
<feature type="modified residue" description="4-aspartylphosphate" evidence="4">
    <location>
        <position position="503"/>
    </location>
</feature>
<organism evidence="7 8">
    <name type="scientific">Niveomyces insectorum RCEF 264</name>
    <dbReference type="NCBI Taxonomy" id="1081102"/>
    <lineage>
        <taxon>Eukaryota</taxon>
        <taxon>Fungi</taxon>
        <taxon>Dikarya</taxon>
        <taxon>Ascomycota</taxon>
        <taxon>Pezizomycotina</taxon>
        <taxon>Sordariomycetes</taxon>
        <taxon>Hypocreomycetidae</taxon>
        <taxon>Hypocreales</taxon>
        <taxon>Cordycipitaceae</taxon>
        <taxon>Niveomyces</taxon>
    </lineage>
</organism>
<feature type="region of interest" description="Disordered" evidence="5">
    <location>
        <begin position="188"/>
        <end position="313"/>
    </location>
</feature>
<dbReference type="CDD" id="cd17546">
    <property type="entry name" value="REC_hyHK_CKI1_RcsC-like"/>
    <property type="match status" value="1"/>
</dbReference>
<dbReference type="EMBL" id="AZHD01000005">
    <property type="protein sequence ID" value="OAA63512.1"/>
    <property type="molecule type" value="Genomic_DNA"/>
</dbReference>
<reference evidence="7 8" key="1">
    <citation type="journal article" date="2016" name="Genome Biol. Evol.">
        <title>Divergent and convergent evolution of fungal pathogenicity.</title>
        <authorList>
            <person name="Shang Y."/>
            <person name="Xiao G."/>
            <person name="Zheng P."/>
            <person name="Cen K."/>
            <person name="Zhan S."/>
            <person name="Wang C."/>
        </authorList>
    </citation>
    <scope>NUCLEOTIDE SEQUENCE [LARGE SCALE GENOMIC DNA]</scope>
    <source>
        <strain evidence="7 8">RCEF 264</strain>
    </source>
</reference>
<dbReference type="Gene3D" id="3.40.50.2300">
    <property type="match status" value="1"/>
</dbReference>
<dbReference type="STRING" id="1081102.A0A162J4C2"/>
<dbReference type="GO" id="GO:0000156">
    <property type="term" value="F:phosphorelay response regulator activity"/>
    <property type="evidence" value="ECO:0007669"/>
    <property type="project" value="UniProtKB-ARBA"/>
</dbReference>
<evidence type="ECO:0000313" key="8">
    <source>
        <dbReference type="Proteomes" id="UP000076874"/>
    </source>
</evidence>
<feature type="compositionally biased region" description="Basic residues" evidence="5">
    <location>
        <begin position="683"/>
        <end position="694"/>
    </location>
</feature>
<dbReference type="PANTHER" id="PTHR45339:SF1">
    <property type="entry name" value="HYBRID SIGNAL TRANSDUCTION HISTIDINE KINASE J"/>
    <property type="match status" value="1"/>
</dbReference>
<feature type="compositionally biased region" description="Polar residues" evidence="5">
    <location>
        <begin position="778"/>
        <end position="792"/>
    </location>
</feature>
<evidence type="ECO:0000313" key="7">
    <source>
        <dbReference type="EMBL" id="OAA63512.1"/>
    </source>
</evidence>